<protein>
    <submittedName>
        <fullName evidence="6">Uncharacterized protein</fullName>
    </submittedName>
</protein>
<evidence type="ECO:0000256" key="4">
    <source>
        <dbReference type="SAM" id="Coils"/>
    </source>
</evidence>
<feature type="compositionally biased region" description="Low complexity" evidence="5">
    <location>
        <begin position="13"/>
        <end position="28"/>
    </location>
</feature>
<keyword evidence="2" id="KW-0963">Cytoplasm</keyword>
<dbReference type="EMBL" id="QKKF02033200">
    <property type="protein sequence ID" value="RZF33865.1"/>
    <property type="molecule type" value="Genomic_DNA"/>
</dbReference>
<keyword evidence="7" id="KW-1185">Reference proteome</keyword>
<dbReference type="AlphaFoldDB" id="A0A482WK09"/>
<dbReference type="Pfam" id="PF06818">
    <property type="entry name" value="Fez1"/>
    <property type="match status" value="1"/>
</dbReference>
<comment type="caution">
    <text evidence="6">The sequence shown here is derived from an EMBL/GenBank/DDBJ whole genome shotgun (WGS) entry which is preliminary data.</text>
</comment>
<evidence type="ECO:0000256" key="5">
    <source>
        <dbReference type="SAM" id="MobiDB-lite"/>
    </source>
</evidence>
<feature type="compositionally biased region" description="Polar residues" evidence="5">
    <location>
        <begin position="29"/>
        <end position="38"/>
    </location>
</feature>
<dbReference type="SMR" id="A0A482WK09"/>
<evidence type="ECO:0000256" key="2">
    <source>
        <dbReference type="ARBA" id="ARBA00022490"/>
    </source>
</evidence>
<evidence type="ECO:0000256" key="1">
    <source>
        <dbReference type="ARBA" id="ARBA00004496"/>
    </source>
</evidence>
<sequence length="458" mass="52104">MARVDSGNETLFSGDSSPDTPSSHGSSDQTPPRITGTLTKGKVVIRPVAFKPLVPCSGRLSERYGSTPILARPGSHLTLYGSSNDLRHTHGSSSSNYSLDRKMRSTSPSLAMSSLPLTAGLGLMAGYDSMDSVHKSTTSSRNGGHLSRMLASEGSGSLVDLTPSPSESGVMAELEAALRERDSEVAYLRQTMEHNEQVIFRVYQEKEKAWEREMRRIKALHENRLRTVSQKTHKLEQMLMMQTYQLQQDKKRLREEGERAEREGGELRQEVELLRVRLEETEWGLCQKSGELALLKSQLKETQRDLEISTLKSEIAENTRHNQQLKEEHAMETDELKGVIDKLEAKLKSANVPEGEEDDVRSVVDEKVSETENCDAVKKLKKELAEERLEWERERVRWSQEKEKVLSYQRQLQLNYVHMYRHSRNLQAELESLSLELELDPKTRRKKQISLPHTAIQL</sequence>
<name>A0A482WK09_LAOST</name>
<proteinExistence type="predicted"/>
<dbReference type="Proteomes" id="UP000291343">
    <property type="component" value="Unassembled WGS sequence"/>
</dbReference>
<dbReference type="OrthoDB" id="10030037at2759"/>
<dbReference type="STRING" id="195883.A0A482WK09"/>
<feature type="coiled-coil region" evidence="4">
    <location>
        <begin position="374"/>
        <end position="401"/>
    </location>
</feature>
<dbReference type="InterPro" id="IPR045329">
    <property type="entry name" value="LZTS"/>
</dbReference>
<dbReference type="PANTHER" id="PTHR19354">
    <property type="entry name" value="ZIPPER PUTATIVE TUMOR SUPPRESSOR 2 HOMOLOG-LIKE PROTEIN-RELATED"/>
    <property type="match status" value="1"/>
</dbReference>
<organism evidence="6 7">
    <name type="scientific">Laodelphax striatellus</name>
    <name type="common">Small brown planthopper</name>
    <name type="synonym">Delphax striatella</name>
    <dbReference type="NCBI Taxonomy" id="195883"/>
    <lineage>
        <taxon>Eukaryota</taxon>
        <taxon>Metazoa</taxon>
        <taxon>Ecdysozoa</taxon>
        <taxon>Arthropoda</taxon>
        <taxon>Hexapoda</taxon>
        <taxon>Insecta</taxon>
        <taxon>Pterygota</taxon>
        <taxon>Neoptera</taxon>
        <taxon>Paraneoptera</taxon>
        <taxon>Hemiptera</taxon>
        <taxon>Auchenorrhyncha</taxon>
        <taxon>Fulgoroidea</taxon>
        <taxon>Delphacidae</taxon>
        <taxon>Criomorphinae</taxon>
        <taxon>Laodelphax</taxon>
    </lineage>
</organism>
<dbReference type="InParanoid" id="A0A482WK09"/>
<evidence type="ECO:0000256" key="3">
    <source>
        <dbReference type="ARBA" id="ARBA00023054"/>
    </source>
</evidence>
<evidence type="ECO:0000313" key="6">
    <source>
        <dbReference type="EMBL" id="RZF33865.1"/>
    </source>
</evidence>
<dbReference type="GO" id="GO:0005737">
    <property type="term" value="C:cytoplasm"/>
    <property type="evidence" value="ECO:0007669"/>
    <property type="project" value="UniProtKB-SubCell"/>
</dbReference>
<feature type="region of interest" description="Disordered" evidence="5">
    <location>
        <begin position="134"/>
        <end position="160"/>
    </location>
</feature>
<dbReference type="FunCoup" id="A0A482WK09">
    <property type="interactions" value="57"/>
</dbReference>
<comment type="subcellular location">
    <subcellularLocation>
        <location evidence="1">Cytoplasm</location>
    </subcellularLocation>
</comment>
<feature type="coiled-coil region" evidence="4">
    <location>
        <begin position="243"/>
        <end position="346"/>
    </location>
</feature>
<gene>
    <name evidence="6" type="ORF">LSTR_LSTR009889</name>
</gene>
<evidence type="ECO:0000313" key="7">
    <source>
        <dbReference type="Proteomes" id="UP000291343"/>
    </source>
</evidence>
<feature type="region of interest" description="Disordered" evidence="5">
    <location>
        <begin position="1"/>
        <end position="40"/>
    </location>
</feature>
<dbReference type="PANTHER" id="PTHR19354:SF2">
    <property type="entry name" value="LEUCINE-RICH REPEAT-CONTAINING PROTEIN DDB_G0290503"/>
    <property type="match status" value="1"/>
</dbReference>
<keyword evidence="3 4" id="KW-0175">Coiled coil</keyword>
<accession>A0A482WK09</accession>
<reference evidence="6 7" key="1">
    <citation type="journal article" date="2017" name="Gigascience">
        <title>Genome sequence of the small brown planthopper, Laodelphax striatellus.</title>
        <authorList>
            <person name="Zhu J."/>
            <person name="Jiang F."/>
            <person name="Wang X."/>
            <person name="Yang P."/>
            <person name="Bao Y."/>
            <person name="Zhao W."/>
            <person name="Wang W."/>
            <person name="Lu H."/>
            <person name="Wang Q."/>
            <person name="Cui N."/>
            <person name="Li J."/>
            <person name="Chen X."/>
            <person name="Luo L."/>
            <person name="Yu J."/>
            <person name="Kang L."/>
            <person name="Cui F."/>
        </authorList>
    </citation>
    <scope>NUCLEOTIDE SEQUENCE [LARGE SCALE GENOMIC DNA]</scope>
    <source>
        <strain evidence="6">Lst14</strain>
    </source>
</reference>
<feature type="region of interest" description="Disordered" evidence="5">
    <location>
        <begin position="81"/>
        <end position="101"/>
    </location>
</feature>